<dbReference type="SMART" id="SM00344">
    <property type="entry name" value="HTH_ASNC"/>
    <property type="match status" value="1"/>
</dbReference>
<keyword evidence="1" id="KW-0805">Transcription regulation</keyword>
<dbReference type="OrthoDB" id="9802341at2"/>
<proteinExistence type="predicted"/>
<dbReference type="InterPro" id="IPR000485">
    <property type="entry name" value="AsnC-type_HTH_dom"/>
</dbReference>
<dbReference type="GO" id="GO:0043200">
    <property type="term" value="P:response to amino acid"/>
    <property type="evidence" value="ECO:0007669"/>
    <property type="project" value="TreeGrafter"/>
</dbReference>
<evidence type="ECO:0000256" key="3">
    <source>
        <dbReference type="ARBA" id="ARBA00023163"/>
    </source>
</evidence>
<dbReference type="InterPro" id="IPR019888">
    <property type="entry name" value="Tscrpt_reg_AsnC-like"/>
</dbReference>
<dbReference type="InterPro" id="IPR019885">
    <property type="entry name" value="Tscrpt_reg_HTH_AsnC-type_CS"/>
</dbReference>
<gene>
    <name evidence="5" type="ORF">BES08_06450</name>
</gene>
<dbReference type="PANTHER" id="PTHR30154:SF34">
    <property type="entry name" value="TRANSCRIPTIONAL REGULATOR AZLB"/>
    <property type="match status" value="1"/>
</dbReference>
<dbReference type="InterPro" id="IPR019887">
    <property type="entry name" value="Tscrpt_reg_AsnC/Lrp_C"/>
</dbReference>
<dbReference type="SUPFAM" id="SSF54909">
    <property type="entry name" value="Dimeric alpha+beta barrel"/>
    <property type="match status" value="1"/>
</dbReference>
<dbReference type="PROSITE" id="PS50956">
    <property type="entry name" value="HTH_ASNC_2"/>
    <property type="match status" value="1"/>
</dbReference>
<dbReference type="AlphaFoldDB" id="A0A1D8A2Y0"/>
<evidence type="ECO:0000259" key="4">
    <source>
        <dbReference type="PROSITE" id="PS50956"/>
    </source>
</evidence>
<dbReference type="GO" id="GO:0006355">
    <property type="term" value="P:regulation of DNA-templated transcription"/>
    <property type="evidence" value="ECO:0007669"/>
    <property type="project" value="UniProtKB-ARBA"/>
</dbReference>
<dbReference type="Gene3D" id="3.30.70.920">
    <property type="match status" value="1"/>
</dbReference>
<keyword evidence="2" id="KW-0238">DNA-binding</keyword>
<evidence type="ECO:0000313" key="5">
    <source>
        <dbReference type="EMBL" id="AOR76432.1"/>
    </source>
</evidence>
<dbReference type="RefSeq" id="WP_069707887.1">
    <property type="nucleotide sequence ID" value="NZ_CP017075.1"/>
</dbReference>
<dbReference type="Pfam" id="PF13412">
    <property type="entry name" value="HTH_24"/>
    <property type="match status" value="1"/>
</dbReference>
<accession>A0A1D8A2Y0</accession>
<dbReference type="PANTHER" id="PTHR30154">
    <property type="entry name" value="LEUCINE-RESPONSIVE REGULATORY PROTEIN"/>
    <property type="match status" value="1"/>
</dbReference>
<keyword evidence="6" id="KW-1185">Reference proteome</keyword>
<dbReference type="CDD" id="cd00090">
    <property type="entry name" value="HTH_ARSR"/>
    <property type="match status" value="1"/>
</dbReference>
<dbReference type="InterPro" id="IPR011008">
    <property type="entry name" value="Dimeric_a/b-barrel"/>
</dbReference>
<evidence type="ECO:0000256" key="2">
    <source>
        <dbReference type="ARBA" id="ARBA00023125"/>
    </source>
</evidence>
<dbReference type="InterPro" id="IPR036390">
    <property type="entry name" value="WH_DNA-bd_sf"/>
</dbReference>
<feature type="domain" description="HTH asnC-type" evidence="4">
    <location>
        <begin position="7"/>
        <end position="68"/>
    </location>
</feature>
<evidence type="ECO:0000256" key="1">
    <source>
        <dbReference type="ARBA" id="ARBA00023015"/>
    </source>
</evidence>
<reference evidence="6" key="1">
    <citation type="journal article" date="2017" name="J. Biotechnol.">
        <title>Complete genome sequence of Novosphingobium resinovorum SA1, a versatile xenobiotic-degrading bacterium capable of utilizing sulfanilic acid.</title>
        <authorList>
            <person name="Hegedus B."/>
            <person name="Kos P.B."/>
            <person name="Balint B."/>
            <person name="Maroti G."/>
            <person name="Gan H.M."/>
            <person name="Perei K."/>
            <person name="Rakhely G."/>
        </authorList>
    </citation>
    <scope>NUCLEOTIDE SEQUENCE [LARGE SCALE GENOMIC DNA]</scope>
    <source>
        <strain evidence="6">SA1</strain>
    </source>
</reference>
<dbReference type="PROSITE" id="PS00519">
    <property type="entry name" value="HTH_ASNC_1"/>
    <property type="match status" value="1"/>
</dbReference>
<dbReference type="Pfam" id="PF01037">
    <property type="entry name" value="AsnC_trans_reg"/>
    <property type="match status" value="1"/>
</dbReference>
<organism evidence="5 6">
    <name type="scientific">Novosphingobium resinovorum</name>
    <dbReference type="NCBI Taxonomy" id="158500"/>
    <lineage>
        <taxon>Bacteria</taxon>
        <taxon>Pseudomonadati</taxon>
        <taxon>Pseudomonadota</taxon>
        <taxon>Alphaproteobacteria</taxon>
        <taxon>Sphingomonadales</taxon>
        <taxon>Sphingomonadaceae</taxon>
        <taxon>Novosphingobium</taxon>
    </lineage>
</organism>
<dbReference type="SUPFAM" id="SSF46785">
    <property type="entry name" value="Winged helix' DNA-binding domain"/>
    <property type="match status" value="1"/>
</dbReference>
<protein>
    <submittedName>
        <fullName evidence="5">AsnC family transcriptional regulator</fullName>
    </submittedName>
</protein>
<keyword evidence="3" id="KW-0804">Transcription</keyword>
<dbReference type="InterPro" id="IPR011991">
    <property type="entry name" value="ArsR-like_HTH"/>
</dbReference>
<name>A0A1D8A2Y0_9SPHN</name>
<dbReference type="EMBL" id="CP017075">
    <property type="protein sequence ID" value="AOR76432.1"/>
    <property type="molecule type" value="Genomic_DNA"/>
</dbReference>
<sequence length="164" mass="18631">MTLGLKLDRIDLKILAQLQRSGRMTNVELADAVGLSPSPCLTRVKRLEKAGFIGGYSAQINLDKLGEMLTVFTEVTLTEHRSGDFSRFETKIRKIDEIVECHLVSGGYDYLLKFVARGVAHYQQIVEAMLEGDYGIEKYFSYVVIKSPFIKQHYPIQKLFGEQH</sequence>
<dbReference type="GO" id="GO:0043565">
    <property type="term" value="F:sequence-specific DNA binding"/>
    <property type="evidence" value="ECO:0007669"/>
    <property type="project" value="InterPro"/>
</dbReference>
<dbReference type="InterPro" id="IPR036388">
    <property type="entry name" value="WH-like_DNA-bd_sf"/>
</dbReference>
<dbReference type="Gene3D" id="1.10.10.10">
    <property type="entry name" value="Winged helix-like DNA-binding domain superfamily/Winged helix DNA-binding domain"/>
    <property type="match status" value="1"/>
</dbReference>
<dbReference type="Proteomes" id="UP000094626">
    <property type="component" value="Chromosome"/>
</dbReference>
<evidence type="ECO:0000313" key="6">
    <source>
        <dbReference type="Proteomes" id="UP000094626"/>
    </source>
</evidence>
<dbReference type="PRINTS" id="PR00033">
    <property type="entry name" value="HTHASNC"/>
</dbReference>
<dbReference type="GO" id="GO:0005829">
    <property type="term" value="C:cytosol"/>
    <property type="evidence" value="ECO:0007669"/>
    <property type="project" value="TreeGrafter"/>
</dbReference>
<dbReference type="KEGG" id="nre:BES08_06450"/>